<feature type="transmembrane region" description="Helical" evidence="8">
    <location>
        <begin position="230"/>
        <end position="251"/>
    </location>
</feature>
<keyword evidence="3" id="KW-0813">Transport</keyword>
<evidence type="ECO:0000256" key="7">
    <source>
        <dbReference type="ARBA" id="ARBA00023136"/>
    </source>
</evidence>
<feature type="transmembrane region" description="Helical" evidence="8">
    <location>
        <begin position="263"/>
        <end position="283"/>
    </location>
</feature>
<keyword evidence="11" id="KW-1185">Reference proteome</keyword>
<feature type="transmembrane region" description="Helical" evidence="8">
    <location>
        <begin position="289"/>
        <end position="311"/>
    </location>
</feature>
<evidence type="ECO:0000313" key="11">
    <source>
        <dbReference type="Proteomes" id="UP000199409"/>
    </source>
</evidence>
<name>A0A1H4BLX9_9BACT</name>
<evidence type="ECO:0000256" key="6">
    <source>
        <dbReference type="ARBA" id="ARBA00022989"/>
    </source>
</evidence>
<dbReference type="InterPro" id="IPR051449">
    <property type="entry name" value="ABC-2_transporter_component"/>
</dbReference>
<comment type="subcellular location">
    <subcellularLocation>
        <location evidence="1">Cell membrane</location>
        <topology evidence="1">Multi-pass membrane protein</topology>
    </subcellularLocation>
</comment>
<feature type="domain" description="ABC transmembrane type-2" evidence="9">
    <location>
        <begin position="138"/>
        <end position="374"/>
    </location>
</feature>
<evidence type="ECO:0000313" key="10">
    <source>
        <dbReference type="EMBL" id="SEA49131.1"/>
    </source>
</evidence>
<dbReference type="PANTHER" id="PTHR30294:SF29">
    <property type="entry name" value="MULTIDRUG ABC TRANSPORTER PERMEASE YBHS-RELATED"/>
    <property type="match status" value="1"/>
</dbReference>
<dbReference type="AlphaFoldDB" id="A0A1H4BLX9"/>
<evidence type="ECO:0000256" key="5">
    <source>
        <dbReference type="ARBA" id="ARBA00022692"/>
    </source>
</evidence>
<protein>
    <submittedName>
        <fullName evidence="10">ABC-2 type transport system permease protein</fullName>
    </submittedName>
</protein>
<keyword evidence="7 8" id="KW-0472">Membrane</keyword>
<keyword evidence="5 8" id="KW-0812">Transmembrane</keyword>
<dbReference type="STRING" id="37625.SAMN05660420_02275"/>
<feature type="transmembrane region" description="Helical" evidence="8">
    <location>
        <begin position="27"/>
        <end position="47"/>
    </location>
</feature>
<gene>
    <name evidence="10" type="ORF">SAMN05660420_02275</name>
</gene>
<feature type="transmembrane region" description="Helical" evidence="8">
    <location>
        <begin position="348"/>
        <end position="368"/>
    </location>
</feature>
<accession>A0A1H4BLX9</accession>
<dbReference type="Pfam" id="PF12698">
    <property type="entry name" value="ABC2_membrane_3"/>
    <property type="match status" value="1"/>
</dbReference>
<dbReference type="Gene3D" id="3.40.1710.10">
    <property type="entry name" value="abc type-2 transporter like domain"/>
    <property type="match status" value="1"/>
</dbReference>
<evidence type="ECO:0000256" key="8">
    <source>
        <dbReference type="SAM" id="Phobius"/>
    </source>
</evidence>
<comment type="similarity">
    <text evidence="2">Belongs to the ABC-2 integral membrane protein family.</text>
</comment>
<evidence type="ECO:0000259" key="9">
    <source>
        <dbReference type="PROSITE" id="PS51012"/>
    </source>
</evidence>
<evidence type="ECO:0000256" key="1">
    <source>
        <dbReference type="ARBA" id="ARBA00004651"/>
    </source>
</evidence>
<feature type="transmembrane region" description="Helical" evidence="8">
    <location>
        <begin position="181"/>
        <end position="203"/>
    </location>
</feature>
<dbReference type="RefSeq" id="WP_217637500.1">
    <property type="nucleotide sequence ID" value="NZ_FNQN01000006.1"/>
</dbReference>
<proteinExistence type="inferred from homology"/>
<sequence>MMKFGLFILRMRGILLKESFQILRDPSSIALALVMPIVLLFIFGYGVTLDANDVPIAVVADDHSTQSTDLIKRFELSENFTVVPVLTTAQGEQLLAESKVDGIIHIQDNFTEKLQSGNTAPVQLIINGVDANRTRVIQGYAQAILGEWSSIRISRGDDTASSAVTINQRVWFNEAVESRNFMVPGLITLIMTLTGILLTSLVIAREWERGTMEAMLVTPLRRIDILLGKIIPYYILGMGGMGLSVGFAIVVFKVPFRGSITVLFLLSSLFMLASLGFGLLLSATIRNQFVAAQISIITGFLPAVFLTGLIFDLESTPQAIQIISLLVPAHYFISISHTLFMAGDIWSVLLPNGLVLAAMSLIFIAVAYKKITKRLEG</sequence>
<keyword evidence="4" id="KW-1003">Cell membrane</keyword>
<dbReference type="PROSITE" id="PS51012">
    <property type="entry name" value="ABC_TM2"/>
    <property type="match status" value="1"/>
</dbReference>
<dbReference type="InterPro" id="IPR013525">
    <property type="entry name" value="ABC2_TM"/>
</dbReference>
<dbReference type="PANTHER" id="PTHR30294">
    <property type="entry name" value="MEMBRANE COMPONENT OF ABC TRANSPORTER YHHJ-RELATED"/>
    <property type="match status" value="1"/>
</dbReference>
<reference evidence="10 11" key="1">
    <citation type="submission" date="2016-10" db="EMBL/GenBank/DDBJ databases">
        <authorList>
            <person name="de Groot N.N."/>
        </authorList>
    </citation>
    <scope>NUCLEOTIDE SEQUENCE [LARGE SCALE GENOMIC DNA]</scope>
    <source>
        <strain evidence="10 11">DSM 7343</strain>
    </source>
</reference>
<organism evidence="10 11">
    <name type="scientific">Desulfuromusa kysingii</name>
    <dbReference type="NCBI Taxonomy" id="37625"/>
    <lineage>
        <taxon>Bacteria</taxon>
        <taxon>Pseudomonadati</taxon>
        <taxon>Thermodesulfobacteriota</taxon>
        <taxon>Desulfuromonadia</taxon>
        <taxon>Desulfuromonadales</taxon>
        <taxon>Geopsychrobacteraceae</taxon>
        <taxon>Desulfuromusa</taxon>
    </lineage>
</organism>
<evidence type="ECO:0000256" key="2">
    <source>
        <dbReference type="ARBA" id="ARBA00007783"/>
    </source>
</evidence>
<keyword evidence="6 8" id="KW-1133">Transmembrane helix</keyword>
<dbReference type="Proteomes" id="UP000199409">
    <property type="component" value="Unassembled WGS sequence"/>
</dbReference>
<dbReference type="EMBL" id="FNQN01000006">
    <property type="protein sequence ID" value="SEA49131.1"/>
    <property type="molecule type" value="Genomic_DNA"/>
</dbReference>
<dbReference type="GO" id="GO:0140359">
    <property type="term" value="F:ABC-type transporter activity"/>
    <property type="evidence" value="ECO:0007669"/>
    <property type="project" value="InterPro"/>
</dbReference>
<evidence type="ECO:0000256" key="3">
    <source>
        <dbReference type="ARBA" id="ARBA00022448"/>
    </source>
</evidence>
<evidence type="ECO:0000256" key="4">
    <source>
        <dbReference type="ARBA" id="ARBA00022475"/>
    </source>
</evidence>
<dbReference type="GO" id="GO:0005886">
    <property type="term" value="C:plasma membrane"/>
    <property type="evidence" value="ECO:0007669"/>
    <property type="project" value="UniProtKB-SubCell"/>
</dbReference>
<dbReference type="InterPro" id="IPR047817">
    <property type="entry name" value="ABC2_TM_bact-type"/>
</dbReference>